<evidence type="ECO:0000313" key="5">
    <source>
        <dbReference type="Proteomes" id="UP000191931"/>
    </source>
</evidence>
<dbReference type="STRING" id="1246637.MTBBW1_460019"/>
<dbReference type="Proteomes" id="UP000191931">
    <property type="component" value="Unassembled WGS sequence"/>
</dbReference>
<evidence type="ECO:0000256" key="1">
    <source>
        <dbReference type="PROSITE-ProRule" id="PRU00339"/>
    </source>
</evidence>
<dbReference type="Pfam" id="PF13374">
    <property type="entry name" value="TPR_10"/>
    <property type="match status" value="1"/>
</dbReference>
<dbReference type="InterPro" id="IPR019734">
    <property type="entry name" value="TPR_rpt"/>
</dbReference>
<keyword evidence="5" id="KW-1185">Reference proteome</keyword>
<dbReference type="OrthoDB" id="9761935at2"/>
<keyword evidence="1" id="KW-0802">TPR repeat</keyword>
<organism evidence="4 5">
    <name type="scientific">Desulfamplus magnetovallimortis</name>
    <dbReference type="NCBI Taxonomy" id="1246637"/>
    <lineage>
        <taxon>Bacteria</taxon>
        <taxon>Pseudomonadati</taxon>
        <taxon>Thermodesulfobacteriota</taxon>
        <taxon>Desulfobacteria</taxon>
        <taxon>Desulfobacterales</taxon>
        <taxon>Desulfobacteraceae</taxon>
        <taxon>Desulfamplus</taxon>
    </lineage>
</organism>
<dbReference type="Gene3D" id="1.25.40.10">
    <property type="entry name" value="Tetratricopeptide repeat domain"/>
    <property type="match status" value="2"/>
</dbReference>
<dbReference type="PANTHER" id="PTHR10098">
    <property type="entry name" value="RAPSYN-RELATED"/>
    <property type="match status" value="1"/>
</dbReference>
<accession>A0A1W1HHF7</accession>
<dbReference type="PROSITE" id="PS50005">
    <property type="entry name" value="TPR"/>
    <property type="match status" value="1"/>
</dbReference>
<dbReference type="Pfam" id="PF12770">
    <property type="entry name" value="CHAT"/>
    <property type="match status" value="1"/>
</dbReference>
<name>A0A1W1HHF7_9BACT</name>
<protein>
    <recommendedName>
        <fullName evidence="3">CHAT domain-containing protein</fullName>
    </recommendedName>
</protein>
<evidence type="ECO:0000256" key="2">
    <source>
        <dbReference type="SAM" id="MobiDB-lite"/>
    </source>
</evidence>
<dbReference type="EMBL" id="FWEV01000288">
    <property type="protein sequence ID" value="SLM31863.1"/>
    <property type="molecule type" value="Genomic_DNA"/>
</dbReference>
<dbReference type="AlphaFoldDB" id="A0A1W1HHF7"/>
<feature type="domain" description="CHAT" evidence="3">
    <location>
        <begin position="484"/>
        <end position="826"/>
    </location>
</feature>
<dbReference type="RefSeq" id="WP_080801206.1">
    <property type="nucleotide sequence ID" value="NZ_LT828542.1"/>
</dbReference>
<dbReference type="PANTHER" id="PTHR10098:SF112">
    <property type="entry name" value="SLR0380 PROTEIN"/>
    <property type="match status" value="1"/>
</dbReference>
<dbReference type="SUPFAM" id="SSF48452">
    <property type="entry name" value="TPR-like"/>
    <property type="match status" value="1"/>
</dbReference>
<reference evidence="4 5" key="1">
    <citation type="submission" date="2017-03" db="EMBL/GenBank/DDBJ databases">
        <authorList>
            <person name="Afonso C.L."/>
            <person name="Miller P.J."/>
            <person name="Scott M.A."/>
            <person name="Spackman E."/>
            <person name="Goraichik I."/>
            <person name="Dimitrov K.M."/>
            <person name="Suarez D.L."/>
            <person name="Swayne D.E."/>
        </authorList>
    </citation>
    <scope>NUCLEOTIDE SEQUENCE [LARGE SCALE GENOMIC DNA]</scope>
    <source>
        <strain evidence="4">PRJEB14757</strain>
    </source>
</reference>
<feature type="region of interest" description="Disordered" evidence="2">
    <location>
        <begin position="605"/>
        <end position="636"/>
    </location>
</feature>
<dbReference type="SMART" id="SM00028">
    <property type="entry name" value="TPR"/>
    <property type="match status" value="5"/>
</dbReference>
<feature type="compositionally biased region" description="Low complexity" evidence="2">
    <location>
        <begin position="615"/>
        <end position="634"/>
    </location>
</feature>
<dbReference type="InterPro" id="IPR011990">
    <property type="entry name" value="TPR-like_helical_dom_sf"/>
</dbReference>
<proteinExistence type="predicted"/>
<feature type="repeat" description="TPR" evidence="1">
    <location>
        <begin position="144"/>
        <end position="177"/>
    </location>
</feature>
<gene>
    <name evidence="4" type="ORF">MTBBW1_460019</name>
</gene>
<sequence>MSNTIKTYAQRLVLVLLLVFFNLVCQAEAAIHKASATPETPEVAQLFHLTNQLESATGIQEIKLLLSRGEIFRTLGFYEKAEVDFKDALSKSQILKHPRLEIISMQCLGYIHFLGQDIKSAETMLRSALEKSENLQPFSSDIAASCASRLGNVLAGRNNMAEALNLYKRALTLIEETGLNQDHAHKAAIHRNIAHVLPPSDNAAAFEHLSQAIVSVDEIKSPREQAKILLEIATEAGFREPGTTGDAFRYHTLKRAQSLAENLDSPQDPRLVSLAHGSMGELYESRNRIEDALILTERAVTSAGAIQDHDLLMQWEWQMGRLFKSKGERNQAIAAFQRALFHVDAIRQDMAIANEEGCSSFRTTLFPIYTGLADLLLEASGHEKDSFVQQQLLREAQQAVEKSKQSELRDYFRDPCIDAMAQEITTLSSGTAVIYPVIFPDRLEILADIGGTLYRKTALVRGEIVEDTVSQLSLNLRNNLFYEQLGKEVYGWLIAPLKSLLEENRVDTLVFVPDGVFRMLPMAALWDGTGFLAQHYAVVTEPGLMLLDPKPLPRGQMRGLMAGMSEPGPVIMELPGILWQTLCQTTLDSRDRGVRGFSVKSAQLKRDNAELETPSSSTDSSSSQFSQISDSSQTAEAEAQHVKELLRLPGVAGEMENISANLKGQLLMNDEFLLNRFASELEHKDYGVIHIASHGFFGGNPDENFIMTYDKILSMNLLEEFIRPREFAQKPVELITLSACQTAEGDDRSPLGLSGVALKSGARSVLGSLWPVSDIATQKLLSTFYERLAKEEITKAKALQEAQIALINQKQYNAPFYWAAFILLGNWL</sequence>
<evidence type="ECO:0000313" key="4">
    <source>
        <dbReference type="EMBL" id="SLM31863.1"/>
    </source>
</evidence>
<dbReference type="InterPro" id="IPR024983">
    <property type="entry name" value="CHAT_dom"/>
</dbReference>
<evidence type="ECO:0000259" key="3">
    <source>
        <dbReference type="Pfam" id="PF12770"/>
    </source>
</evidence>